<evidence type="ECO:0000313" key="3">
    <source>
        <dbReference type="EMBL" id="ALC15828.1"/>
    </source>
</evidence>
<evidence type="ECO:0000256" key="1">
    <source>
        <dbReference type="SAM" id="MobiDB-lite"/>
    </source>
</evidence>
<feature type="domain" description="Transglutaminase-like" evidence="2">
    <location>
        <begin position="64"/>
        <end position="171"/>
    </location>
</feature>
<dbReference type="KEGG" id="des:DSOUD_1042"/>
<dbReference type="SUPFAM" id="SSF54001">
    <property type="entry name" value="Cysteine proteinases"/>
    <property type="match status" value="1"/>
</dbReference>
<accession>A0A0M4CVN7</accession>
<dbReference type="RefSeq" id="WP_232426502.1">
    <property type="nucleotide sequence ID" value="NZ_CP010802.1"/>
</dbReference>
<sequence length="234" mass="26296">MADDPTRRRQTVSASLRRYAPGPLAQTETNSIEDSMYPESDDLNEYLVSDTIVDWQTPAVTQKALELTRSLSDEVAKARCLYEWVRDTIPHSNDAGLDIVTCSASEVLHHATGICFAKSHLLAALLRAVNIPAGFCYQVLRLDPPVDNEPVLHGFNAIYLATLDKWIRVDARGNTNGINAQFNIKKEQLAFAMDPLEDEFIYEAIFAAPVKSVVNRLKMYRTRSELWLDLPQSL</sequence>
<dbReference type="AlphaFoldDB" id="A0A0M4CVN7"/>
<dbReference type="PATRIC" id="fig|1603606.3.peg.1145"/>
<dbReference type="Pfam" id="PF01841">
    <property type="entry name" value="Transglut_core"/>
    <property type="match status" value="1"/>
</dbReference>
<dbReference type="PANTHER" id="PTHR33490">
    <property type="entry name" value="BLR5614 PROTEIN-RELATED"/>
    <property type="match status" value="1"/>
</dbReference>
<dbReference type="Gene3D" id="3.10.620.30">
    <property type="match status" value="1"/>
</dbReference>
<dbReference type="Proteomes" id="UP000057158">
    <property type="component" value="Chromosome"/>
</dbReference>
<proteinExistence type="predicted"/>
<reference evidence="3 4" key="1">
    <citation type="submission" date="2015-07" db="EMBL/GenBank/DDBJ databases">
        <title>Isolation and Genomic Characterization of a Novel Halophilic Metal-Reducing Deltaproteobacterium from the Deep Subsurface.</title>
        <authorList>
            <person name="Badalamenti J.P."/>
            <person name="Summers Z.M."/>
            <person name="Gralnick J.A."/>
            <person name="Bond D.R."/>
        </authorList>
    </citation>
    <scope>NUCLEOTIDE SEQUENCE [LARGE SCALE GENOMIC DNA]</scope>
    <source>
        <strain evidence="3 4">WTL</strain>
    </source>
</reference>
<dbReference type="InterPro" id="IPR038765">
    <property type="entry name" value="Papain-like_cys_pep_sf"/>
</dbReference>
<dbReference type="STRING" id="1603606.DSOUD_1042"/>
<name>A0A0M4CVN7_9BACT</name>
<dbReference type="InterPro" id="IPR002931">
    <property type="entry name" value="Transglutaminase-like"/>
</dbReference>
<keyword evidence="4" id="KW-1185">Reference proteome</keyword>
<dbReference type="EMBL" id="CP010802">
    <property type="protein sequence ID" value="ALC15828.1"/>
    <property type="molecule type" value="Genomic_DNA"/>
</dbReference>
<gene>
    <name evidence="3" type="ORF">DSOUD_1042</name>
</gene>
<feature type="region of interest" description="Disordered" evidence="1">
    <location>
        <begin position="1"/>
        <end position="30"/>
    </location>
</feature>
<organism evidence="3 4">
    <name type="scientific">Desulfuromonas soudanensis</name>
    <dbReference type="NCBI Taxonomy" id="1603606"/>
    <lineage>
        <taxon>Bacteria</taxon>
        <taxon>Pseudomonadati</taxon>
        <taxon>Thermodesulfobacteriota</taxon>
        <taxon>Desulfuromonadia</taxon>
        <taxon>Desulfuromonadales</taxon>
        <taxon>Desulfuromonadaceae</taxon>
        <taxon>Desulfuromonas</taxon>
    </lineage>
</organism>
<dbReference type="PANTHER" id="PTHR33490:SF3">
    <property type="entry name" value="CONSERVED INTEGRAL MEMBRANE PROTEIN"/>
    <property type="match status" value="1"/>
</dbReference>
<evidence type="ECO:0000259" key="2">
    <source>
        <dbReference type="Pfam" id="PF01841"/>
    </source>
</evidence>
<protein>
    <submittedName>
        <fullName evidence="3">Transglutaminase</fullName>
    </submittedName>
</protein>
<evidence type="ECO:0000313" key="4">
    <source>
        <dbReference type="Proteomes" id="UP000057158"/>
    </source>
</evidence>